<reference evidence="2" key="3">
    <citation type="submission" date="2025-09" db="UniProtKB">
        <authorList>
            <consortium name="Ensembl"/>
        </authorList>
    </citation>
    <scope>IDENTIFICATION</scope>
</reference>
<dbReference type="GO" id="GO:0045095">
    <property type="term" value="C:keratin filament"/>
    <property type="evidence" value="ECO:0007669"/>
    <property type="project" value="InterPro"/>
</dbReference>
<reference evidence="2 3" key="1">
    <citation type="journal article" date="2010" name="Nature">
        <title>The sequence and de novo assembly of the giant panda genome.</title>
        <authorList>
            <person name="Li R."/>
            <person name="Fan W."/>
            <person name="Tian G."/>
            <person name="Zhu H."/>
            <person name="He L."/>
            <person name="Cai J."/>
            <person name="Huang Q."/>
            <person name="Cai Q."/>
            <person name="Li B."/>
            <person name="Bai Y."/>
            <person name="Zhang Z."/>
            <person name="Zhang Y."/>
            <person name="Wang W."/>
            <person name="Li J."/>
            <person name="Wei F."/>
            <person name="Li H."/>
            <person name="Jian M."/>
            <person name="Li J."/>
            <person name="Zhang Z."/>
            <person name="Nielsen R."/>
            <person name="Li D."/>
            <person name="Gu W."/>
            <person name="Yang Z."/>
            <person name="Xuan Z."/>
            <person name="Ryder O.A."/>
            <person name="Leung F.C."/>
            <person name="Zhou Y."/>
            <person name="Cao J."/>
            <person name="Sun X."/>
            <person name="Fu Y."/>
            <person name="Fang X."/>
            <person name="Guo X."/>
            <person name="Wang B."/>
            <person name="Hou R."/>
            <person name="Shen F."/>
            <person name="Mu B."/>
            <person name="Ni P."/>
            <person name="Lin R."/>
            <person name="Qian W."/>
            <person name="Wang G."/>
            <person name="Yu C."/>
            <person name="Nie W."/>
            <person name="Wang J."/>
            <person name="Wu Z."/>
            <person name="Liang H."/>
            <person name="Min J."/>
            <person name="Wu Q."/>
            <person name="Cheng S."/>
            <person name="Ruan J."/>
            <person name="Wang M."/>
            <person name="Shi Z."/>
            <person name="Wen M."/>
            <person name="Liu B."/>
            <person name="Ren X."/>
            <person name="Zheng H."/>
            <person name="Dong D."/>
            <person name="Cook K."/>
            <person name="Shan G."/>
            <person name="Zhang H."/>
            <person name="Kosiol C."/>
            <person name="Xie X."/>
            <person name="Lu Z."/>
            <person name="Zheng H."/>
            <person name="Li Y."/>
            <person name="Steiner C.C."/>
            <person name="Lam T.T."/>
            <person name="Lin S."/>
            <person name="Zhang Q."/>
            <person name="Li G."/>
            <person name="Tian J."/>
            <person name="Gong T."/>
            <person name="Liu H."/>
            <person name="Zhang D."/>
            <person name="Fang L."/>
            <person name="Ye C."/>
            <person name="Zhang J."/>
            <person name="Hu W."/>
            <person name="Xu A."/>
            <person name="Ren Y."/>
            <person name="Zhang G."/>
            <person name="Bruford M.W."/>
            <person name="Li Q."/>
            <person name="Ma L."/>
            <person name="Guo Y."/>
            <person name="An N."/>
            <person name="Hu Y."/>
            <person name="Zheng Y."/>
            <person name="Shi Y."/>
            <person name="Li Z."/>
            <person name="Liu Q."/>
            <person name="Chen Y."/>
            <person name="Zhao J."/>
            <person name="Qu N."/>
            <person name="Zhao S."/>
            <person name="Tian F."/>
            <person name="Wang X."/>
            <person name="Wang H."/>
            <person name="Xu L."/>
            <person name="Liu X."/>
            <person name="Vinar T."/>
            <person name="Wang Y."/>
            <person name="Lam T.W."/>
            <person name="Yiu S.M."/>
            <person name="Liu S."/>
            <person name="Zhang H."/>
            <person name="Li D."/>
            <person name="Huang Y."/>
            <person name="Wang X."/>
            <person name="Yang G."/>
            <person name="Jiang Z."/>
            <person name="Wang J."/>
            <person name="Qin N."/>
            <person name="Li L."/>
            <person name="Li J."/>
            <person name="Bolund L."/>
            <person name="Kristiansen K."/>
            <person name="Wong G.K."/>
            <person name="Olson M."/>
            <person name="Zhang X."/>
            <person name="Li S."/>
            <person name="Yang H."/>
            <person name="Wang J."/>
            <person name="Wang J."/>
        </authorList>
    </citation>
    <scope>NUCLEOTIDE SEQUENCE [LARGE SCALE GENOMIC DNA]</scope>
</reference>
<dbReference type="InterPro" id="IPR002494">
    <property type="entry name" value="KAP"/>
</dbReference>
<dbReference type="GeneTree" id="ENSGT00940000163258"/>
<evidence type="ECO:0000313" key="2">
    <source>
        <dbReference type="Ensembl" id="ENSAMEP00000027933.1"/>
    </source>
</evidence>
<proteinExistence type="predicted"/>
<dbReference type="AlphaFoldDB" id="A0A7N5JSX8"/>
<dbReference type="GO" id="GO:0005829">
    <property type="term" value="C:cytosol"/>
    <property type="evidence" value="ECO:0007669"/>
    <property type="project" value="UniProtKB-ARBA"/>
</dbReference>
<keyword evidence="3" id="KW-1185">Reference proteome</keyword>
<reference evidence="2" key="2">
    <citation type="submission" date="2025-08" db="UniProtKB">
        <authorList>
            <consortium name="Ensembl"/>
        </authorList>
    </citation>
    <scope>IDENTIFICATION</scope>
</reference>
<protein>
    <submittedName>
        <fullName evidence="2">Uncharacterized protein</fullName>
    </submittedName>
</protein>
<dbReference type="Pfam" id="PF13885">
    <property type="entry name" value="Keratin_B2_2"/>
    <property type="match status" value="2"/>
</dbReference>
<dbReference type="Proteomes" id="UP000008912">
    <property type="component" value="Unassembled WGS sequence"/>
</dbReference>
<dbReference type="Ensembl" id="ENSAMET00000032165.1">
    <property type="protein sequence ID" value="ENSAMEP00000027933.1"/>
    <property type="gene ID" value="ENSAMEG00000024617.1"/>
</dbReference>
<dbReference type="InParanoid" id="A0A7N5JSX8"/>
<sequence length="217" mass="22811">KINRPSCLTLICTPASCMSSPCQSACTSSCQPSCGGSSPCQEDSCVSLCCKSVCCTPVCCTPVCCTPVCCTPVCCKTSPCLASSGCQQSSCQPSCGSSSPCQDDCCVSVCCKPVCCTPVCCNCAVSTCPPAPAAQSPHCRISHCFGNVPVSAAMSSQPHGCFCLEHRPCPLHITHMPAQHHLHTEVPKPPTRTPIPLYLLNLFSFLGLSLLWNHFMH</sequence>
<evidence type="ECO:0000313" key="3">
    <source>
        <dbReference type="Proteomes" id="UP000008912"/>
    </source>
</evidence>
<accession>A0A7N5JSX8</accession>
<keyword evidence="1" id="KW-0416">Keratin</keyword>
<organism evidence="2 3">
    <name type="scientific">Ailuropoda melanoleuca</name>
    <name type="common">Giant panda</name>
    <dbReference type="NCBI Taxonomy" id="9646"/>
    <lineage>
        <taxon>Eukaryota</taxon>
        <taxon>Metazoa</taxon>
        <taxon>Chordata</taxon>
        <taxon>Craniata</taxon>
        <taxon>Vertebrata</taxon>
        <taxon>Euteleostomi</taxon>
        <taxon>Mammalia</taxon>
        <taxon>Eutheria</taxon>
        <taxon>Laurasiatheria</taxon>
        <taxon>Carnivora</taxon>
        <taxon>Caniformia</taxon>
        <taxon>Ursidae</taxon>
        <taxon>Ailuropoda</taxon>
    </lineage>
</organism>
<evidence type="ECO:0000256" key="1">
    <source>
        <dbReference type="ARBA" id="ARBA00022744"/>
    </source>
</evidence>
<name>A0A7N5JSX8_AILME</name>